<gene>
    <name evidence="3" type="ORF">JMJ58_10815</name>
</gene>
<sequence>MLSTDVLLTAAAACVLLAFVVPTVAITVGENSAADDVLLEPTSQYATIQDNQLELDLEELNKDAITTADVFTIAITDTDVQRVWIENDVEGLEFYAGNDPTAKIARASPIEPSAGETIHVGVAVDTHVTHTGTETFTVHVRYDDGEDDEDEEDDENETPQGVTLESLAVSPTNLEAGESVTVEGTYRNENDTAKRHTAKLTVDGTVVDSRTVEIESGETRTVSFERAMQWPGGYDVGLDGAASERVTVTGSGAEIGDASVADTELTKGDRTTISATVENPTNEPVERTLELAVDGIVVDTRTVIVQPGTERTVTFERQFDAPGTYDLAISGVDAGSVTVSEPEPEPFPIRNRQLSAATTAALAPPLTMGILFLGAAANRRWAIVSSEY</sequence>
<dbReference type="Pfam" id="PF07705">
    <property type="entry name" value="CARDB"/>
    <property type="match status" value="2"/>
</dbReference>
<proteinExistence type="predicted"/>
<evidence type="ECO:0000313" key="3">
    <source>
        <dbReference type="EMBL" id="QRV13462.1"/>
    </source>
</evidence>
<dbReference type="InterPro" id="IPR013783">
    <property type="entry name" value="Ig-like_fold"/>
</dbReference>
<dbReference type="AlphaFoldDB" id="A0A8T8DVZ9"/>
<organism evidence="3 4">
    <name type="scientific">Haloterrigena salifodinae</name>
    <dbReference type="NCBI Taxonomy" id="2675099"/>
    <lineage>
        <taxon>Archaea</taxon>
        <taxon>Methanobacteriati</taxon>
        <taxon>Methanobacteriota</taxon>
        <taxon>Stenosarchaea group</taxon>
        <taxon>Halobacteria</taxon>
        <taxon>Halobacteriales</taxon>
        <taxon>Natrialbaceae</taxon>
        <taxon>Haloterrigena</taxon>
    </lineage>
</organism>
<feature type="domain" description="CARDB" evidence="2">
    <location>
        <begin position="259"/>
        <end position="335"/>
    </location>
</feature>
<dbReference type="Proteomes" id="UP000637819">
    <property type="component" value="Chromosome"/>
</dbReference>
<protein>
    <recommendedName>
        <fullName evidence="2">CARDB domain-containing protein</fullName>
    </recommendedName>
</protein>
<reference evidence="3 4" key="1">
    <citation type="submission" date="2021-01" db="EMBL/GenBank/DDBJ databases">
        <title>Genome Sequence and Methylation Pattern of Haloterrigena salifodinae BOL5-1, An Extremely Halophilic Archaeon from a Bolivian Salt Mine.</title>
        <authorList>
            <person name="DasSarma P."/>
            <person name="Anton B.P."/>
            <person name="DasSarma S.L."/>
            <person name="von Ehrenheim H.A.L."/>
            <person name="Martinez F.L."/>
            <person name="Guzman D."/>
            <person name="Roberts R.J."/>
            <person name="DasSarma S."/>
        </authorList>
    </citation>
    <scope>NUCLEOTIDE SEQUENCE [LARGE SCALE GENOMIC DNA]</scope>
    <source>
        <strain evidence="3 4">BOL5-1</strain>
    </source>
</reference>
<dbReference type="KEGG" id="hsal:JMJ58_10815"/>
<dbReference type="Gene3D" id="2.60.40.10">
    <property type="entry name" value="Immunoglobulins"/>
    <property type="match status" value="2"/>
</dbReference>
<feature type="domain" description="CARDB" evidence="2">
    <location>
        <begin position="167"/>
        <end position="236"/>
    </location>
</feature>
<feature type="region of interest" description="Disordered" evidence="1">
    <location>
        <begin position="171"/>
        <end position="192"/>
    </location>
</feature>
<dbReference type="RefSeq" id="WP_204746508.1">
    <property type="nucleotide sequence ID" value="NZ_CP069188.1"/>
</dbReference>
<evidence type="ECO:0000259" key="2">
    <source>
        <dbReference type="Pfam" id="PF07705"/>
    </source>
</evidence>
<feature type="region of interest" description="Disordered" evidence="1">
    <location>
        <begin position="144"/>
        <end position="163"/>
    </location>
</feature>
<evidence type="ECO:0000313" key="4">
    <source>
        <dbReference type="Proteomes" id="UP000637819"/>
    </source>
</evidence>
<dbReference type="OrthoDB" id="271491at2157"/>
<keyword evidence="4" id="KW-1185">Reference proteome</keyword>
<evidence type="ECO:0000256" key="1">
    <source>
        <dbReference type="SAM" id="MobiDB-lite"/>
    </source>
</evidence>
<feature type="compositionally biased region" description="Acidic residues" evidence="1">
    <location>
        <begin position="144"/>
        <end position="157"/>
    </location>
</feature>
<dbReference type="EMBL" id="CP069188">
    <property type="protein sequence ID" value="QRV13462.1"/>
    <property type="molecule type" value="Genomic_DNA"/>
</dbReference>
<dbReference type="GeneID" id="62875621"/>
<name>A0A8T8DVZ9_9EURY</name>
<accession>A0A8T8DVZ9</accession>
<dbReference type="InterPro" id="IPR011635">
    <property type="entry name" value="CARDB"/>
</dbReference>